<protein>
    <submittedName>
        <fullName evidence="2">Uncharacterized protein</fullName>
    </submittedName>
</protein>
<accession>I1BRE9</accession>
<reference evidence="2 3" key="1">
    <citation type="journal article" date="2009" name="PLoS Genet.">
        <title>Genomic analysis of the basal lineage fungus Rhizopus oryzae reveals a whole-genome duplication.</title>
        <authorList>
            <person name="Ma L.-J."/>
            <person name="Ibrahim A.S."/>
            <person name="Skory C."/>
            <person name="Grabherr M.G."/>
            <person name="Burger G."/>
            <person name="Butler M."/>
            <person name="Elias M."/>
            <person name="Idnurm A."/>
            <person name="Lang B.F."/>
            <person name="Sone T."/>
            <person name="Abe A."/>
            <person name="Calvo S.E."/>
            <person name="Corrochano L.M."/>
            <person name="Engels R."/>
            <person name="Fu J."/>
            <person name="Hansberg W."/>
            <person name="Kim J.-M."/>
            <person name="Kodira C.D."/>
            <person name="Koehrsen M.J."/>
            <person name="Liu B."/>
            <person name="Miranda-Saavedra D."/>
            <person name="O'Leary S."/>
            <person name="Ortiz-Castellanos L."/>
            <person name="Poulter R."/>
            <person name="Rodriguez-Romero J."/>
            <person name="Ruiz-Herrera J."/>
            <person name="Shen Y.-Q."/>
            <person name="Zeng Q."/>
            <person name="Galagan J."/>
            <person name="Birren B.W."/>
            <person name="Cuomo C.A."/>
            <person name="Wickes B.L."/>
        </authorList>
    </citation>
    <scope>NUCLEOTIDE SEQUENCE [LARGE SCALE GENOMIC DNA]</scope>
    <source>
        <strain evidence="3">RA 99-880 / ATCC MYA-4621 / FGSC 9543 / NRRL 43880</strain>
    </source>
</reference>
<dbReference type="VEuPathDB" id="FungiDB:RO3G_03484"/>
<organism evidence="2 3">
    <name type="scientific">Rhizopus delemar (strain RA 99-880 / ATCC MYA-4621 / FGSC 9543 / NRRL 43880)</name>
    <name type="common">Mucormycosis agent</name>
    <name type="synonym">Rhizopus arrhizus var. delemar</name>
    <dbReference type="NCBI Taxonomy" id="246409"/>
    <lineage>
        <taxon>Eukaryota</taxon>
        <taxon>Fungi</taxon>
        <taxon>Fungi incertae sedis</taxon>
        <taxon>Mucoromycota</taxon>
        <taxon>Mucoromycotina</taxon>
        <taxon>Mucoromycetes</taxon>
        <taxon>Mucorales</taxon>
        <taxon>Mucorineae</taxon>
        <taxon>Rhizopodaceae</taxon>
        <taxon>Rhizopus</taxon>
    </lineage>
</organism>
<evidence type="ECO:0000256" key="1">
    <source>
        <dbReference type="SAM" id="MobiDB-lite"/>
    </source>
</evidence>
<proteinExistence type="predicted"/>
<dbReference type="Proteomes" id="UP000009138">
    <property type="component" value="Unassembled WGS sequence"/>
</dbReference>
<evidence type="ECO:0000313" key="2">
    <source>
        <dbReference type="EMBL" id="EIE78779.1"/>
    </source>
</evidence>
<evidence type="ECO:0000313" key="3">
    <source>
        <dbReference type="Proteomes" id="UP000009138"/>
    </source>
</evidence>
<dbReference type="AlphaFoldDB" id="I1BRE9"/>
<feature type="region of interest" description="Disordered" evidence="1">
    <location>
        <begin position="53"/>
        <end position="72"/>
    </location>
</feature>
<dbReference type="InParanoid" id="I1BRE9"/>
<name>I1BRE9_RHIO9</name>
<sequence>MPVLFEYSLVIFAYFTKVPLFNITMIQQYSRRDLLTRHPYLYDSRHQRMFAFQGSNPVNPIGRSGQASATEQ</sequence>
<dbReference type="EMBL" id="CH476733">
    <property type="protein sequence ID" value="EIE78779.1"/>
    <property type="molecule type" value="Genomic_DNA"/>
</dbReference>
<dbReference type="GeneID" id="93610455"/>
<gene>
    <name evidence="2" type="ORF">RO3G_03484</name>
</gene>
<keyword evidence="3" id="KW-1185">Reference proteome</keyword>
<dbReference type="RefSeq" id="XP_067514175.1">
    <property type="nucleotide sequence ID" value="XM_067658074.1"/>
</dbReference>